<evidence type="ECO:0000256" key="1">
    <source>
        <dbReference type="ARBA" id="ARBA00022729"/>
    </source>
</evidence>
<evidence type="ECO:0008006" key="4">
    <source>
        <dbReference type="Google" id="ProtNLM"/>
    </source>
</evidence>
<keyword evidence="1" id="KW-0732">Signal</keyword>
<dbReference type="GO" id="GO:0046872">
    <property type="term" value="F:metal ion binding"/>
    <property type="evidence" value="ECO:0007669"/>
    <property type="project" value="InterPro"/>
</dbReference>
<dbReference type="PANTHER" id="PTHR22953:SF153">
    <property type="entry name" value="PURPLE ACID PHOSPHATASE"/>
    <property type="match status" value="1"/>
</dbReference>
<dbReference type="EMBL" id="FQYP01000013">
    <property type="protein sequence ID" value="SHJ64120.1"/>
    <property type="molecule type" value="Genomic_DNA"/>
</dbReference>
<dbReference type="InterPro" id="IPR008963">
    <property type="entry name" value="Purple_acid_Pase-like_N"/>
</dbReference>
<dbReference type="SUPFAM" id="SSF56300">
    <property type="entry name" value="Metallo-dependent phosphatases"/>
    <property type="match status" value="1"/>
</dbReference>
<dbReference type="STRING" id="570521.SAMN04488508_11320"/>
<organism evidence="2 3">
    <name type="scientific">Aquimarina spongiae</name>
    <dbReference type="NCBI Taxonomy" id="570521"/>
    <lineage>
        <taxon>Bacteria</taxon>
        <taxon>Pseudomonadati</taxon>
        <taxon>Bacteroidota</taxon>
        <taxon>Flavobacteriia</taxon>
        <taxon>Flavobacteriales</taxon>
        <taxon>Flavobacteriaceae</taxon>
        <taxon>Aquimarina</taxon>
    </lineage>
</organism>
<dbReference type="InterPro" id="IPR039331">
    <property type="entry name" value="PAPs-like"/>
</dbReference>
<dbReference type="GO" id="GO:0003993">
    <property type="term" value="F:acid phosphatase activity"/>
    <property type="evidence" value="ECO:0007669"/>
    <property type="project" value="InterPro"/>
</dbReference>
<dbReference type="OrthoDB" id="7051823at2"/>
<dbReference type="RefSeq" id="WP_073321460.1">
    <property type="nucleotide sequence ID" value="NZ_FQYP01000013.1"/>
</dbReference>
<dbReference type="Gene3D" id="3.60.21.10">
    <property type="match status" value="1"/>
</dbReference>
<protein>
    <recommendedName>
        <fullName evidence="4">Calcineurin-like phosphoesterase</fullName>
    </recommendedName>
</protein>
<name>A0A1M6KYU1_9FLAO</name>
<gene>
    <name evidence="2" type="ORF">SAMN04488508_11320</name>
</gene>
<dbReference type="Gene3D" id="2.60.40.380">
    <property type="entry name" value="Purple acid phosphatase-like, N-terminal"/>
    <property type="match status" value="1"/>
</dbReference>
<dbReference type="AlphaFoldDB" id="A0A1M6KYU1"/>
<dbReference type="Proteomes" id="UP000184432">
    <property type="component" value="Unassembled WGS sequence"/>
</dbReference>
<dbReference type="InterPro" id="IPR029052">
    <property type="entry name" value="Metallo-depent_PP-like"/>
</dbReference>
<evidence type="ECO:0000313" key="2">
    <source>
        <dbReference type="EMBL" id="SHJ64120.1"/>
    </source>
</evidence>
<evidence type="ECO:0000313" key="3">
    <source>
        <dbReference type="Proteomes" id="UP000184432"/>
    </source>
</evidence>
<proteinExistence type="predicted"/>
<keyword evidence="3" id="KW-1185">Reference proteome</keyword>
<accession>A0A1M6KYU1</accession>
<sequence length="625" mass="70792">MKNIIYIGFLFVVSLLQAQDKNVQVPKSYSNIHSDEKGLYLADGDQRYYAAKAVAQYSLQQLFGNPKGTEDGVILDFGDFEGNITYGLIPYGKAPHPLPVFRFVKTLVEGKAEINIKKDFRYPYDFVDWQEKEQLHFGYRLKDKDGMIVYDGEISLKGKGPFEAVPSMYEGPFVNKLTDTSATVWFNTTIPTKAQLHIDNRVIESPEGTHHEITVSNLKPGQKYEYKVGYGVFEQQYHLTTAPNPGSRKPFVFAYTSDSRHATGGGERKIYGANAYIMKKMAAVAYSNNATFVQFSGDMINGYLTTNEETQLQYTNWKKAVEPFWHYMPFQVGMGNHEALGHIFRNDQGQSRGFVDKFPFHTSSAEAAFAEAFVNPLNTSLKSEDGSSYDPDQNEVDFPSYAENVFHYVYDNLAVIVLNSDYWYAPSLSRNTLTSGGLHGYIMDNQLSWLKKTVAELEANNNIDHIFVTQHTPVFPNGGHSRDDMWYSGNNEKRPVVAGKPLAKGILERRDEYLDILINQSQKVVGVLTGDEHNYNRLKLTKEVPIYPDNYPHKKLNVSRPIFQINNGASGAPYYAQEVLPWSKFTEAFSVENAVCLFYVDGKKVSMKVINPDTLNVIDEIILRK</sequence>
<dbReference type="SUPFAM" id="SSF49363">
    <property type="entry name" value="Purple acid phosphatase, N-terminal domain"/>
    <property type="match status" value="1"/>
</dbReference>
<reference evidence="3" key="1">
    <citation type="submission" date="2016-11" db="EMBL/GenBank/DDBJ databases">
        <authorList>
            <person name="Varghese N."/>
            <person name="Submissions S."/>
        </authorList>
    </citation>
    <scope>NUCLEOTIDE SEQUENCE [LARGE SCALE GENOMIC DNA]</scope>
    <source>
        <strain evidence="3">DSM 22623</strain>
    </source>
</reference>
<dbReference type="PANTHER" id="PTHR22953">
    <property type="entry name" value="ACID PHOSPHATASE RELATED"/>
    <property type="match status" value="1"/>
</dbReference>